<dbReference type="EMBL" id="MPUH01000062">
    <property type="protein sequence ID" value="OMJ92386.1"/>
    <property type="molecule type" value="Genomic_DNA"/>
</dbReference>
<dbReference type="InterPro" id="IPR036322">
    <property type="entry name" value="WD40_repeat_dom_sf"/>
</dbReference>
<accession>A0A1R2CTN1</accession>
<dbReference type="SMART" id="SM00320">
    <property type="entry name" value="WD40"/>
    <property type="match status" value="5"/>
</dbReference>
<keyword evidence="5" id="KW-1185">Reference proteome</keyword>
<dbReference type="PROSITE" id="PS50294">
    <property type="entry name" value="WD_REPEATS_REGION"/>
    <property type="match status" value="1"/>
</dbReference>
<sequence>MLNCKYLGLHTCRYPATYFGNGKIYHSKGGWVYRRDPLTFKEELQFQAHSSVIAACAVRPYDNPTQILTVDYYGNIALHTLEGQLLVFLPHIRKDQVPKSVRAISMNDSGTTLCVLSLGGNPYNGCIEIYDVTDTYIVLIKTLRGNYKQCEFANNDDLFVLRESIVETDDMEKKKQRDYPISEEKVLENFYSDTEDFEDGEALLETLTQRSKRIVTYYACLYKNVREGNEGRYLKIDIYARVNCIMQNHKGQVAFANLSRVIYVMDMNSLTILHSLSLKGSGAIAMLIYNDTDLYFSPQSNYICKFDTLQSSVNKIIDFTITQQEVHYQKTQHSWIHKNNYLAWVEKDKSIISLNEYGIFYGEFVDFFNSNEIINFKQETIFQITCCGLDIQQDLGVVAVGDFSGGVAIFAYETSEIVAKTQVQSSIRCLNWKQEKLFIGTIEGNIFVWDFPDGNEPIIYYSIGSSVICMSWKNESLAVGCTSGEIWVFYGSPSIYHKFLAHETQDGNDERFGSLGLFSEIWSICWSPCGNFIASGSEDQNVRIWNTTTFSLVQTLPKHKRAVTGVRWENIQKIYVQGREIHEIMVTCSDDESLRIYDPQDWFMIHSFSTSIIQEWHTITYTAIEKNGKHVACVTQNGFVFIIDLEKMKFKHIERIHNGSVEGLDWKGKIITCSSETVCAVINVE</sequence>
<evidence type="ECO:0000256" key="1">
    <source>
        <dbReference type="ARBA" id="ARBA00022574"/>
    </source>
</evidence>
<dbReference type="PANTHER" id="PTHR19848">
    <property type="entry name" value="WD40 REPEAT PROTEIN"/>
    <property type="match status" value="1"/>
</dbReference>
<keyword evidence="1 3" id="KW-0853">WD repeat</keyword>
<comment type="caution">
    <text evidence="4">The sequence shown here is derived from an EMBL/GenBank/DDBJ whole genome shotgun (WGS) entry which is preliminary data.</text>
</comment>
<evidence type="ECO:0000256" key="2">
    <source>
        <dbReference type="ARBA" id="ARBA00022737"/>
    </source>
</evidence>
<proteinExistence type="predicted"/>
<dbReference type="AlphaFoldDB" id="A0A1R2CTN1"/>
<dbReference type="InterPro" id="IPR015943">
    <property type="entry name" value="WD40/YVTN_repeat-like_dom_sf"/>
</dbReference>
<dbReference type="Pfam" id="PF00400">
    <property type="entry name" value="WD40"/>
    <property type="match status" value="2"/>
</dbReference>
<organism evidence="4 5">
    <name type="scientific">Stentor coeruleus</name>
    <dbReference type="NCBI Taxonomy" id="5963"/>
    <lineage>
        <taxon>Eukaryota</taxon>
        <taxon>Sar</taxon>
        <taxon>Alveolata</taxon>
        <taxon>Ciliophora</taxon>
        <taxon>Postciliodesmatophora</taxon>
        <taxon>Heterotrichea</taxon>
        <taxon>Heterotrichida</taxon>
        <taxon>Stentoridae</taxon>
        <taxon>Stentor</taxon>
    </lineage>
</organism>
<dbReference type="OrthoDB" id="2096344at2759"/>
<dbReference type="PROSITE" id="PS50082">
    <property type="entry name" value="WD_REPEATS_2"/>
    <property type="match status" value="1"/>
</dbReference>
<dbReference type="PROSITE" id="PS00678">
    <property type="entry name" value="WD_REPEATS_1"/>
    <property type="match status" value="1"/>
</dbReference>
<keyword evidence="2" id="KW-0677">Repeat</keyword>
<gene>
    <name evidence="4" type="ORF">SteCoe_4828</name>
</gene>
<feature type="repeat" description="WD" evidence="3">
    <location>
        <begin position="521"/>
        <end position="555"/>
    </location>
</feature>
<protein>
    <submittedName>
        <fullName evidence="4">Uncharacterized protein</fullName>
    </submittedName>
</protein>
<dbReference type="InterPro" id="IPR001680">
    <property type="entry name" value="WD40_rpt"/>
</dbReference>
<dbReference type="SUPFAM" id="SSF50978">
    <property type="entry name" value="WD40 repeat-like"/>
    <property type="match status" value="2"/>
</dbReference>
<dbReference type="Proteomes" id="UP000187209">
    <property type="component" value="Unassembled WGS sequence"/>
</dbReference>
<evidence type="ECO:0000256" key="3">
    <source>
        <dbReference type="PROSITE-ProRule" id="PRU00221"/>
    </source>
</evidence>
<reference evidence="4 5" key="1">
    <citation type="submission" date="2016-11" db="EMBL/GenBank/DDBJ databases">
        <title>The macronuclear genome of Stentor coeruleus: a giant cell with tiny introns.</title>
        <authorList>
            <person name="Slabodnick M."/>
            <person name="Ruby J.G."/>
            <person name="Reiff S.B."/>
            <person name="Swart E.C."/>
            <person name="Gosai S."/>
            <person name="Prabakaran S."/>
            <person name="Witkowska E."/>
            <person name="Larue G.E."/>
            <person name="Fisher S."/>
            <person name="Freeman R.M."/>
            <person name="Gunawardena J."/>
            <person name="Chu W."/>
            <person name="Stover N.A."/>
            <person name="Gregory B.D."/>
            <person name="Nowacki M."/>
            <person name="Derisi J."/>
            <person name="Roy S.W."/>
            <person name="Marshall W.F."/>
            <person name="Sood P."/>
        </authorList>
    </citation>
    <scope>NUCLEOTIDE SEQUENCE [LARGE SCALE GENOMIC DNA]</scope>
    <source>
        <strain evidence="4">WM001</strain>
    </source>
</reference>
<dbReference type="Gene3D" id="2.130.10.10">
    <property type="entry name" value="YVTN repeat-like/Quinoprotein amine dehydrogenase"/>
    <property type="match status" value="3"/>
</dbReference>
<dbReference type="InterPro" id="IPR019775">
    <property type="entry name" value="WD40_repeat_CS"/>
</dbReference>
<name>A0A1R2CTN1_9CILI</name>
<evidence type="ECO:0000313" key="5">
    <source>
        <dbReference type="Proteomes" id="UP000187209"/>
    </source>
</evidence>
<evidence type="ECO:0000313" key="4">
    <source>
        <dbReference type="EMBL" id="OMJ92386.1"/>
    </source>
</evidence>
<dbReference type="PANTHER" id="PTHR19848:SF8">
    <property type="entry name" value="F-BOX AND WD REPEAT DOMAIN CONTAINING 7"/>
    <property type="match status" value="1"/>
</dbReference>